<feature type="transmembrane region" description="Helical" evidence="1">
    <location>
        <begin position="34"/>
        <end position="53"/>
    </location>
</feature>
<name>A0A384ZS50_9CAUD</name>
<dbReference type="EMBL" id="MH375644">
    <property type="protein sequence ID" value="AXC34455.1"/>
    <property type="molecule type" value="Genomic_DNA"/>
</dbReference>
<protein>
    <submittedName>
        <fullName evidence="2">Uncharacterized protein</fullName>
    </submittedName>
</protein>
<evidence type="ECO:0000313" key="2">
    <source>
        <dbReference type="EMBL" id="AXC34455.1"/>
    </source>
</evidence>
<feature type="transmembrane region" description="Helical" evidence="1">
    <location>
        <begin position="65"/>
        <end position="86"/>
    </location>
</feature>
<dbReference type="RefSeq" id="YP_009838301.1">
    <property type="nucleotide sequence ID" value="NC_048709.1"/>
</dbReference>
<keyword evidence="1" id="KW-1133">Transmembrane helix</keyword>
<keyword evidence="1" id="KW-0812">Transmembrane</keyword>
<dbReference type="GeneID" id="55608533"/>
<organism evidence="2 3">
    <name type="scientific">Vibrio phage YC</name>
    <dbReference type="NCBI Taxonomy" id="2267403"/>
    <lineage>
        <taxon>Viruses</taxon>
        <taxon>Duplodnaviria</taxon>
        <taxon>Heunggongvirae</taxon>
        <taxon>Uroviricota</taxon>
        <taxon>Caudoviricetes</taxon>
        <taxon>Pantevenvirales</taxon>
        <taxon>Ackermannviridae</taxon>
        <taxon>Campanilevirus</taxon>
        <taxon>Campanilevirus YC</taxon>
    </lineage>
</organism>
<proteinExistence type="predicted"/>
<reference evidence="2 3" key="1">
    <citation type="submission" date="2018-05" db="EMBL/GenBank/DDBJ databases">
        <title>The genome of Vibrio coralliilyticus phage YC.</title>
        <authorList>
            <person name="Benler S."/>
        </authorList>
    </citation>
    <scope>NUCLEOTIDE SEQUENCE [LARGE SCALE GENOMIC DNA]</scope>
</reference>
<dbReference type="Proteomes" id="UP000260311">
    <property type="component" value="Segment"/>
</dbReference>
<evidence type="ECO:0000313" key="3">
    <source>
        <dbReference type="Proteomes" id="UP000260311"/>
    </source>
</evidence>
<accession>A0A384ZS50</accession>
<sequence length="116" mass="12840">MIRDLAPCFKLLTVVAGVLIYTVFVWRYTQPSDGYIFAMAVCMYVSAVWGVFPTAHAHITGPLKAIILFCLFMSANALIVNAIGLWDVVQGDLTLCVSVAVIQFCMAHLMYDFKTP</sequence>
<dbReference type="KEGG" id="vg:55608533"/>
<keyword evidence="1" id="KW-0472">Membrane</keyword>
<feature type="transmembrane region" description="Helical" evidence="1">
    <location>
        <begin position="7"/>
        <end position="28"/>
    </location>
</feature>
<keyword evidence="3" id="KW-1185">Reference proteome</keyword>
<evidence type="ECO:0000256" key="1">
    <source>
        <dbReference type="SAM" id="Phobius"/>
    </source>
</evidence>